<evidence type="ECO:0000313" key="16">
    <source>
        <dbReference type="Proteomes" id="UP001604336"/>
    </source>
</evidence>
<dbReference type="PANTHER" id="PTHR10859:SF91">
    <property type="entry name" value="DOLICHYL-PHOSPHATE BETA-GLUCOSYLTRANSFERASE"/>
    <property type="match status" value="1"/>
</dbReference>
<comment type="caution">
    <text evidence="15">The sequence shown here is derived from an EMBL/GenBank/DDBJ whole genome shotgun (WGS) entry which is preliminary data.</text>
</comment>
<keyword evidence="16" id="KW-1185">Reference proteome</keyword>
<dbReference type="InterPro" id="IPR001173">
    <property type="entry name" value="Glyco_trans_2-like"/>
</dbReference>
<evidence type="ECO:0000256" key="10">
    <source>
        <dbReference type="ARBA" id="ARBA00022989"/>
    </source>
</evidence>
<evidence type="ECO:0000256" key="13">
    <source>
        <dbReference type="SAM" id="SignalP"/>
    </source>
</evidence>
<reference evidence="16" key="1">
    <citation type="submission" date="2024-07" db="EMBL/GenBank/DDBJ databases">
        <title>Two chromosome-level genome assemblies of Korean endemic species Abeliophyllum distichum and Forsythia ovata (Oleaceae).</title>
        <authorList>
            <person name="Jang H."/>
        </authorList>
    </citation>
    <scope>NUCLEOTIDE SEQUENCE [LARGE SCALE GENOMIC DNA]</scope>
</reference>
<sequence>MGFMWTMFQSLLIFASIFAFGLAAAVVFETIRRKYNYAHVEAPPTFEDPNSLKPVPCPHILDPAEKYISLIVPAYNEEHRLPGALDETLNYLQQRAAKDKSFSYEVVIVDDGSVDGTKRVAFDFVNRYTVENVRVILLGRNHGKGEAIRKGMLHSRGELLLMLDADGATKVSDLEKLENQIHAVAKKERKFGDSAASDSTLRISDVPIAAFGSRAHLEEKALATRKWYRNFLMKGFHVVVLLAAGSGIRDTQCGFKMFTRAAARKLFTNIRLKRWCFDVEVVYLCKWFRIPMIEISVNWTEIPGSKVNLLSIPNMLWEMALMSLGYRSGIWKIYT</sequence>
<keyword evidence="10" id="KW-1133">Transmembrane helix</keyword>
<dbReference type="EC" id="2.4.1.117" evidence="4"/>
<dbReference type="EMBL" id="JBFOLK010000001">
    <property type="protein sequence ID" value="KAL2541722.1"/>
    <property type="molecule type" value="Genomic_DNA"/>
</dbReference>
<evidence type="ECO:0000256" key="5">
    <source>
        <dbReference type="ARBA" id="ARBA00022676"/>
    </source>
</evidence>
<evidence type="ECO:0000256" key="4">
    <source>
        <dbReference type="ARBA" id="ARBA00012583"/>
    </source>
</evidence>
<dbReference type="Pfam" id="PF00535">
    <property type="entry name" value="Glycos_transf_2"/>
    <property type="match status" value="1"/>
</dbReference>
<keyword evidence="9" id="KW-0735">Signal-anchor</keyword>
<keyword evidence="7" id="KW-0812">Transmembrane</keyword>
<gene>
    <name evidence="15" type="ORF">Adt_02700</name>
</gene>
<dbReference type="GO" id="GO:0004581">
    <property type="term" value="F:dolichyl-phosphate beta-glucosyltransferase activity"/>
    <property type="evidence" value="ECO:0007669"/>
    <property type="project" value="UniProtKB-EC"/>
</dbReference>
<keyword evidence="13" id="KW-0732">Signal</keyword>
<comment type="subcellular location">
    <subcellularLocation>
        <location evidence="1">Endoplasmic reticulum membrane</location>
        <topology evidence="1">Single-pass membrane protein</topology>
    </subcellularLocation>
</comment>
<evidence type="ECO:0000256" key="12">
    <source>
        <dbReference type="ARBA" id="ARBA00045097"/>
    </source>
</evidence>
<evidence type="ECO:0000256" key="2">
    <source>
        <dbReference type="ARBA" id="ARBA00004922"/>
    </source>
</evidence>
<evidence type="ECO:0000256" key="7">
    <source>
        <dbReference type="ARBA" id="ARBA00022692"/>
    </source>
</evidence>
<accession>A0ABD1VWE3</accession>
<keyword evidence="8" id="KW-0256">Endoplasmic reticulum</keyword>
<protein>
    <recommendedName>
        <fullName evidence="4">dolichyl-phosphate beta-glucosyltransferase</fullName>
        <ecNumber evidence="4">2.4.1.117</ecNumber>
    </recommendedName>
</protein>
<dbReference type="Proteomes" id="UP001604336">
    <property type="component" value="Unassembled WGS sequence"/>
</dbReference>
<evidence type="ECO:0000256" key="8">
    <source>
        <dbReference type="ARBA" id="ARBA00022824"/>
    </source>
</evidence>
<evidence type="ECO:0000256" key="9">
    <source>
        <dbReference type="ARBA" id="ARBA00022968"/>
    </source>
</evidence>
<dbReference type="InterPro" id="IPR029044">
    <property type="entry name" value="Nucleotide-diphossugar_trans"/>
</dbReference>
<dbReference type="AlphaFoldDB" id="A0ABD1VWE3"/>
<keyword evidence="6 15" id="KW-0808">Transferase</keyword>
<keyword evidence="11" id="KW-0472">Membrane</keyword>
<dbReference type="PANTHER" id="PTHR10859">
    <property type="entry name" value="GLYCOSYL TRANSFERASE"/>
    <property type="match status" value="1"/>
</dbReference>
<evidence type="ECO:0000313" key="15">
    <source>
        <dbReference type="EMBL" id="KAL2541722.1"/>
    </source>
</evidence>
<proteinExistence type="inferred from homology"/>
<dbReference type="SUPFAM" id="SSF53448">
    <property type="entry name" value="Nucleotide-diphospho-sugar transferases"/>
    <property type="match status" value="1"/>
</dbReference>
<feature type="signal peptide" evidence="13">
    <location>
        <begin position="1"/>
        <end position="19"/>
    </location>
</feature>
<comment type="catalytic activity">
    <reaction evidence="12">
        <text>a di-trans,poly-cis-dolichyl phosphate + UDP-alpha-D-glucose = a di-trans,poly-cis-dolichyl beta-D-glucosyl phosphate + UDP</text>
        <dbReference type="Rhea" id="RHEA:15401"/>
        <dbReference type="Rhea" id="RHEA-COMP:19498"/>
        <dbReference type="Rhea" id="RHEA-COMP:19502"/>
        <dbReference type="ChEBI" id="CHEBI:57525"/>
        <dbReference type="ChEBI" id="CHEBI:57683"/>
        <dbReference type="ChEBI" id="CHEBI:58223"/>
        <dbReference type="ChEBI" id="CHEBI:58885"/>
        <dbReference type="EC" id="2.4.1.117"/>
    </reaction>
    <physiologicalReaction direction="left-to-right" evidence="12">
        <dbReference type="Rhea" id="RHEA:15402"/>
    </physiologicalReaction>
</comment>
<organism evidence="15 16">
    <name type="scientific">Abeliophyllum distichum</name>
    <dbReference type="NCBI Taxonomy" id="126358"/>
    <lineage>
        <taxon>Eukaryota</taxon>
        <taxon>Viridiplantae</taxon>
        <taxon>Streptophyta</taxon>
        <taxon>Embryophyta</taxon>
        <taxon>Tracheophyta</taxon>
        <taxon>Spermatophyta</taxon>
        <taxon>Magnoliopsida</taxon>
        <taxon>eudicotyledons</taxon>
        <taxon>Gunneridae</taxon>
        <taxon>Pentapetalae</taxon>
        <taxon>asterids</taxon>
        <taxon>lamiids</taxon>
        <taxon>Lamiales</taxon>
        <taxon>Oleaceae</taxon>
        <taxon>Forsythieae</taxon>
        <taxon>Abeliophyllum</taxon>
    </lineage>
</organism>
<dbReference type="Gene3D" id="3.90.550.10">
    <property type="entry name" value="Spore Coat Polysaccharide Biosynthesis Protein SpsA, Chain A"/>
    <property type="match status" value="1"/>
</dbReference>
<evidence type="ECO:0000256" key="6">
    <source>
        <dbReference type="ARBA" id="ARBA00022679"/>
    </source>
</evidence>
<name>A0ABD1VWE3_9LAMI</name>
<dbReference type="CDD" id="cd04188">
    <property type="entry name" value="DPG_synthase"/>
    <property type="match status" value="1"/>
</dbReference>
<dbReference type="GO" id="GO:0005789">
    <property type="term" value="C:endoplasmic reticulum membrane"/>
    <property type="evidence" value="ECO:0007669"/>
    <property type="project" value="UniProtKB-SubCell"/>
</dbReference>
<keyword evidence="5" id="KW-0328">Glycosyltransferase</keyword>
<comment type="similarity">
    <text evidence="3">Belongs to the glycosyltransferase 2 family.</text>
</comment>
<comment type="pathway">
    <text evidence="2">Protein modification; protein glycosylation.</text>
</comment>
<dbReference type="InterPro" id="IPR035518">
    <property type="entry name" value="DPG_synthase"/>
</dbReference>
<evidence type="ECO:0000256" key="3">
    <source>
        <dbReference type="ARBA" id="ARBA00006739"/>
    </source>
</evidence>
<feature type="domain" description="Glycosyltransferase 2-like" evidence="14">
    <location>
        <begin position="69"/>
        <end position="181"/>
    </location>
</feature>
<dbReference type="FunFam" id="3.90.550.10:FF:000115">
    <property type="entry name" value="Dolichyl-phosphate beta-glucosyltransferase isoform A"/>
    <property type="match status" value="1"/>
</dbReference>
<evidence type="ECO:0000256" key="1">
    <source>
        <dbReference type="ARBA" id="ARBA00004389"/>
    </source>
</evidence>
<feature type="chain" id="PRO_5044744685" description="dolichyl-phosphate beta-glucosyltransferase" evidence="13">
    <location>
        <begin position="20"/>
        <end position="335"/>
    </location>
</feature>
<evidence type="ECO:0000256" key="11">
    <source>
        <dbReference type="ARBA" id="ARBA00023136"/>
    </source>
</evidence>
<evidence type="ECO:0000259" key="14">
    <source>
        <dbReference type="Pfam" id="PF00535"/>
    </source>
</evidence>